<comment type="caution">
    <text evidence="2">The sequence shown here is derived from an EMBL/GenBank/DDBJ whole genome shotgun (WGS) entry which is preliminary data.</text>
</comment>
<dbReference type="Gene3D" id="3.80.10.10">
    <property type="entry name" value="Ribonuclease Inhibitor"/>
    <property type="match status" value="1"/>
</dbReference>
<dbReference type="SUPFAM" id="SSF81383">
    <property type="entry name" value="F-box domain"/>
    <property type="match status" value="1"/>
</dbReference>
<feature type="domain" description="F-box" evidence="1">
    <location>
        <begin position="112"/>
        <end position="149"/>
    </location>
</feature>
<evidence type="ECO:0000313" key="3">
    <source>
        <dbReference type="Proteomes" id="UP001219525"/>
    </source>
</evidence>
<dbReference type="SUPFAM" id="SSF52047">
    <property type="entry name" value="RNI-like"/>
    <property type="match status" value="1"/>
</dbReference>
<sequence>MPPNLKVWAVPGPRRFNTLFSYYELQGRDHERIHSYGKSHPKGPYKLNGILHGITDIRDFQKIVQAEPRTRKNFTEHIVVHDQFPSPQCGSPVEESKLGLSIVVRMPSHHEFPNEVWLQVLSNVPKDTLPAVSLTNNTFRRLIRPLQFTHLDFHPYAHGLCLPSSDEVQRSTERLHFWRSDEIAPFVRSVKISPWARWQSPWSAWTWTSSPTGSPYILQDLLFTHLQSFTRLQWLRADYIDFTATAMSSLCHTPALQHLSINNCNFVAEEGFDLYSQTLALSSFTNTVEHGRYALVPADAVPKGYTLSPWLPLLRPDHLLELHLTCDICIWSNDTSAVPEFPHVRRLLIHLRPLSEIDRNIKILSKFRNVEVLTMASNAGEPVGNSTFYPQDSELPALAALKEFTGPCDYLLIARRAALTHLSITIFYTSDQFLTQLERLQNTATITSLLLQGDQPIDGTALDRIFALCFRLVEFRLDSYEETTPKTARLCRALPRTPSLPPTLKSLCIFGMHFDESNPKGIHRSELQAIRAALVSRCPGLTLLWLSGPCFALMWRKYKGEIFEKSAEGLHPASLLALNVEEIWATR</sequence>
<dbReference type="Pfam" id="PF00646">
    <property type="entry name" value="F-box"/>
    <property type="match status" value="1"/>
</dbReference>
<reference evidence="2" key="1">
    <citation type="submission" date="2023-03" db="EMBL/GenBank/DDBJ databases">
        <title>Massive genome expansion in bonnet fungi (Mycena s.s.) driven by repeated elements and novel gene families across ecological guilds.</title>
        <authorList>
            <consortium name="Lawrence Berkeley National Laboratory"/>
            <person name="Harder C.B."/>
            <person name="Miyauchi S."/>
            <person name="Viragh M."/>
            <person name="Kuo A."/>
            <person name="Thoen E."/>
            <person name="Andreopoulos B."/>
            <person name="Lu D."/>
            <person name="Skrede I."/>
            <person name="Drula E."/>
            <person name="Henrissat B."/>
            <person name="Morin E."/>
            <person name="Kohler A."/>
            <person name="Barry K."/>
            <person name="LaButti K."/>
            <person name="Morin E."/>
            <person name="Salamov A."/>
            <person name="Lipzen A."/>
            <person name="Mereny Z."/>
            <person name="Hegedus B."/>
            <person name="Baldrian P."/>
            <person name="Stursova M."/>
            <person name="Weitz H."/>
            <person name="Taylor A."/>
            <person name="Grigoriev I.V."/>
            <person name="Nagy L.G."/>
            <person name="Martin F."/>
            <person name="Kauserud H."/>
        </authorList>
    </citation>
    <scope>NUCLEOTIDE SEQUENCE</scope>
    <source>
        <strain evidence="2">9144</strain>
    </source>
</reference>
<protein>
    <recommendedName>
        <fullName evidence="1">F-box domain-containing protein</fullName>
    </recommendedName>
</protein>
<dbReference type="AlphaFoldDB" id="A0AAD6Y2L8"/>
<dbReference type="InterPro" id="IPR001810">
    <property type="entry name" value="F-box_dom"/>
</dbReference>
<dbReference type="InterPro" id="IPR036047">
    <property type="entry name" value="F-box-like_dom_sf"/>
</dbReference>
<proteinExistence type="predicted"/>
<dbReference type="Proteomes" id="UP001219525">
    <property type="component" value="Unassembled WGS sequence"/>
</dbReference>
<dbReference type="InterPro" id="IPR032675">
    <property type="entry name" value="LRR_dom_sf"/>
</dbReference>
<evidence type="ECO:0000313" key="2">
    <source>
        <dbReference type="EMBL" id="KAJ7191532.1"/>
    </source>
</evidence>
<keyword evidence="3" id="KW-1185">Reference proteome</keyword>
<gene>
    <name evidence="2" type="ORF">GGX14DRAFT_600251</name>
</gene>
<organism evidence="2 3">
    <name type="scientific">Mycena pura</name>
    <dbReference type="NCBI Taxonomy" id="153505"/>
    <lineage>
        <taxon>Eukaryota</taxon>
        <taxon>Fungi</taxon>
        <taxon>Dikarya</taxon>
        <taxon>Basidiomycota</taxon>
        <taxon>Agaricomycotina</taxon>
        <taxon>Agaricomycetes</taxon>
        <taxon>Agaricomycetidae</taxon>
        <taxon>Agaricales</taxon>
        <taxon>Marasmiineae</taxon>
        <taxon>Mycenaceae</taxon>
        <taxon>Mycena</taxon>
    </lineage>
</organism>
<dbReference type="EMBL" id="JARJCW010000131">
    <property type="protein sequence ID" value="KAJ7191532.1"/>
    <property type="molecule type" value="Genomic_DNA"/>
</dbReference>
<accession>A0AAD6Y2L8</accession>
<evidence type="ECO:0000259" key="1">
    <source>
        <dbReference type="Pfam" id="PF00646"/>
    </source>
</evidence>
<name>A0AAD6Y2L8_9AGAR</name>